<dbReference type="PANTHER" id="PTHR10395:SF12">
    <property type="entry name" value="TRANSTHYRETIN"/>
    <property type="match status" value="1"/>
</dbReference>
<evidence type="ECO:0000256" key="6">
    <source>
        <dbReference type="ARBA" id="ARBA00022641"/>
    </source>
</evidence>
<keyword evidence="7" id="KW-0372">Hormone</keyword>
<evidence type="ECO:0000256" key="8">
    <source>
        <dbReference type="ARBA" id="ARBA00022920"/>
    </source>
</evidence>
<comment type="subunit">
    <text evidence="9">Homotetramer.</text>
</comment>
<evidence type="ECO:0000256" key="3">
    <source>
        <dbReference type="ARBA" id="ARBA00021606"/>
    </source>
</evidence>
<name>A0A8T2N7P3_9TELE</name>
<comment type="subcellular location">
    <subcellularLocation>
        <location evidence="1 9">Secreted</location>
    </subcellularLocation>
</comment>
<dbReference type="Pfam" id="PF00576">
    <property type="entry name" value="Transthyretin"/>
    <property type="match status" value="1"/>
</dbReference>
<gene>
    <name evidence="11" type="ORF">JZ751_010045</name>
</gene>
<dbReference type="AlphaFoldDB" id="A0A8T2N7P3"/>
<dbReference type="Proteomes" id="UP000824540">
    <property type="component" value="Unassembled WGS sequence"/>
</dbReference>
<reference evidence="11" key="1">
    <citation type="thesis" date="2021" institute="BYU ScholarsArchive" country="Provo, UT, USA">
        <title>Applications of and Algorithms for Genome Assembly and Genomic Analyses with an Emphasis on Marine Teleosts.</title>
        <authorList>
            <person name="Pickett B.D."/>
        </authorList>
    </citation>
    <scope>NUCLEOTIDE SEQUENCE</scope>
    <source>
        <strain evidence="11">HI-2016</strain>
    </source>
</reference>
<feature type="domain" description="Transthyretin/hydroxyisourate hydrolase" evidence="10">
    <location>
        <begin position="31"/>
        <end position="151"/>
    </location>
</feature>
<keyword evidence="4" id="KW-0813">Transport</keyword>
<dbReference type="PROSITE" id="PS00768">
    <property type="entry name" value="TRANSTHYRETIN_1"/>
    <property type="match status" value="1"/>
</dbReference>
<proteinExistence type="inferred from homology"/>
<dbReference type="InterPro" id="IPR023418">
    <property type="entry name" value="Thyroxine_BS"/>
</dbReference>
<evidence type="ECO:0000256" key="1">
    <source>
        <dbReference type="ARBA" id="ARBA00004613"/>
    </source>
</evidence>
<dbReference type="OrthoDB" id="10265230at2759"/>
<keyword evidence="6" id="KW-0765">Sulfation</keyword>
<evidence type="ECO:0000259" key="10">
    <source>
        <dbReference type="SMART" id="SM00095"/>
    </source>
</evidence>
<comment type="function">
    <text evidence="9">Thyroid hormone-binding protein. Probably transports thyroxine from the bloodstream to the brain.</text>
</comment>
<feature type="chain" id="PRO_5035969051" description="Transthyretin" evidence="9">
    <location>
        <begin position="20"/>
        <end position="151"/>
    </location>
</feature>
<accession>A0A8T2N7P3</accession>
<dbReference type="GO" id="GO:0005179">
    <property type="term" value="F:hormone activity"/>
    <property type="evidence" value="ECO:0007669"/>
    <property type="project" value="UniProtKB-UniRule"/>
</dbReference>
<comment type="caution">
    <text evidence="11">The sequence shown here is derived from an EMBL/GenBank/DDBJ whole genome shotgun (WGS) entry which is preliminary data.</text>
</comment>
<keyword evidence="5 9" id="KW-0964">Secreted</keyword>
<dbReference type="PANTHER" id="PTHR10395">
    <property type="entry name" value="URICASE AND TRANSTHYRETIN-RELATED"/>
    <property type="match status" value="1"/>
</dbReference>
<dbReference type="FunFam" id="2.60.40.180:FF:000002">
    <property type="entry name" value="Transthyretin"/>
    <property type="match status" value="1"/>
</dbReference>
<protein>
    <recommendedName>
        <fullName evidence="3 9">Transthyretin</fullName>
    </recommendedName>
</protein>
<dbReference type="SMART" id="SM00095">
    <property type="entry name" value="TR_THY"/>
    <property type="match status" value="1"/>
</dbReference>
<keyword evidence="8 9" id="KW-0795">Thyroid hormone</keyword>
<dbReference type="EMBL" id="JAFBMS010000173">
    <property type="protein sequence ID" value="KAG9333828.1"/>
    <property type="molecule type" value="Genomic_DNA"/>
</dbReference>
<evidence type="ECO:0000313" key="12">
    <source>
        <dbReference type="Proteomes" id="UP000824540"/>
    </source>
</evidence>
<evidence type="ECO:0000313" key="11">
    <source>
        <dbReference type="EMBL" id="KAG9333828.1"/>
    </source>
</evidence>
<dbReference type="InterPro" id="IPR023416">
    <property type="entry name" value="Transthyretin/HIU_hydrolase_d"/>
</dbReference>
<sequence length="151" mass="16274">MARTAVFVILVAAIFHTQAAPVDKAGHGDADTKCPLMVKVLDAVRGKPAVAVKVTVSRQSADNSWTDVTSGVTNAAGEAHDLVREEEFTTGTYKVTFDTKAYWKTEGVTPFHEMAEVVFGAHVDGHRHYTLALLLSPFSYTATAVVTEAHE</sequence>
<dbReference type="SUPFAM" id="SSF49472">
    <property type="entry name" value="Transthyretin (synonym: prealbumin)"/>
    <property type="match status" value="1"/>
</dbReference>
<evidence type="ECO:0000256" key="7">
    <source>
        <dbReference type="ARBA" id="ARBA00022702"/>
    </source>
</evidence>
<evidence type="ECO:0000256" key="5">
    <source>
        <dbReference type="ARBA" id="ARBA00022525"/>
    </source>
</evidence>
<keyword evidence="12" id="KW-1185">Reference proteome</keyword>
<evidence type="ECO:0000256" key="9">
    <source>
        <dbReference type="RuleBase" id="RU361269"/>
    </source>
</evidence>
<dbReference type="InterPro" id="IPR000895">
    <property type="entry name" value="Transthyretin/HIU_hydrolase"/>
</dbReference>
<dbReference type="PRINTS" id="PR00189">
    <property type="entry name" value="TRNSTHYRETIN"/>
</dbReference>
<dbReference type="Gene3D" id="2.60.40.180">
    <property type="entry name" value="Transthyretin/hydroxyisourate hydrolase domain"/>
    <property type="match status" value="1"/>
</dbReference>
<feature type="signal peptide" evidence="9">
    <location>
        <begin position="1"/>
        <end position="19"/>
    </location>
</feature>
<keyword evidence="9" id="KW-0732">Signal</keyword>
<dbReference type="GO" id="GO:0006144">
    <property type="term" value="P:purine nucleobase metabolic process"/>
    <property type="evidence" value="ECO:0007669"/>
    <property type="project" value="TreeGrafter"/>
</dbReference>
<dbReference type="GO" id="GO:0070324">
    <property type="term" value="F:thyroid hormone binding"/>
    <property type="evidence" value="ECO:0007669"/>
    <property type="project" value="UniProtKB-UniRule"/>
</dbReference>
<dbReference type="GO" id="GO:0005576">
    <property type="term" value="C:extracellular region"/>
    <property type="evidence" value="ECO:0007669"/>
    <property type="project" value="UniProtKB-SubCell"/>
</dbReference>
<organism evidence="11 12">
    <name type="scientific">Albula glossodonta</name>
    <name type="common">roundjaw bonefish</name>
    <dbReference type="NCBI Taxonomy" id="121402"/>
    <lineage>
        <taxon>Eukaryota</taxon>
        <taxon>Metazoa</taxon>
        <taxon>Chordata</taxon>
        <taxon>Craniata</taxon>
        <taxon>Vertebrata</taxon>
        <taxon>Euteleostomi</taxon>
        <taxon>Actinopterygii</taxon>
        <taxon>Neopterygii</taxon>
        <taxon>Teleostei</taxon>
        <taxon>Albuliformes</taxon>
        <taxon>Albulidae</taxon>
        <taxon>Albula</taxon>
    </lineage>
</organism>
<evidence type="ECO:0000256" key="2">
    <source>
        <dbReference type="ARBA" id="ARBA00007893"/>
    </source>
</evidence>
<evidence type="ECO:0000256" key="4">
    <source>
        <dbReference type="ARBA" id="ARBA00022448"/>
    </source>
</evidence>
<dbReference type="InterPro" id="IPR036817">
    <property type="entry name" value="Transthyretin/HIU_hydrolase_sf"/>
</dbReference>
<comment type="similarity">
    <text evidence="2 9">Belongs to the transthyretin family.</text>
</comment>